<evidence type="ECO:0000256" key="2">
    <source>
        <dbReference type="SAM" id="MobiDB-lite"/>
    </source>
</evidence>
<evidence type="ECO:0000259" key="3">
    <source>
        <dbReference type="PROSITE" id="PS50158"/>
    </source>
</evidence>
<feature type="compositionally biased region" description="Gly residues" evidence="2">
    <location>
        <begin position="281"/>
        <end position="291"/>
    </location>
</feature>
<dbReference type="PROSITE" id="PS50158">
    <property type="entry name" value="ZF_CCHC"/>
    <property type="match status" value="1"/>
</dbReference>
<organism evidence="4 5">
    <name type="scientific">Rhipicephalus sanguineus</name>
    <name type="common">Brown dog tick</name>
    <name type="synonym">Ixodes sanguineus</name>
    <dbReference type="NCBI Taxonomy" id="34632"/>
    <lineage>
        <taxon>Eukaryota</taxon>
        <taxon>Metazoa</taxon>
        <taxon>Ecdysozoa</taxon>
        <taxon>Arthropoda</taxon>
        <taxon>Chelicerata</taxon>
        <taxon>Arachnida</taxon>
        <taxon>Acari</taxon>
        <taxon>Parasitiformes</taxon>
        <taxon>Ixodida</taxon>
        <taxon>Ixodoidea</taxon>
        <taxon>Ixodidae</taxon>
        <taxon>Rhipicephalinae</taxon>
        <taxon>Rhipicephalus</taxon>
        <taxon>Rhipicephalus</taxon>
    </lineage>
</organism>
<name>A0A9D4SZN6_RHISA</name>
<keyword evidence="1" id="KW-0863">Zinc-finger</keyword>
<feature type="region of interest" description="Disordered" evidence="2">
    <location>
        <begin position="347"/>
        <end position="452"/>
    </location>
</feature>
<feature type="region of interest" description="Disordered" evidence="2">
    <location>
        <begin position="219"/>
        <end position="311"/>
    </location>
</feature>
<keyword evidence="5" id="KW-1185">Reference proteome</keyword>
<feature type="compositionally biased region" description="Basic residues" evidence="2">
    <location>
        <begin position="219"/>
        <end position="228"/>
    </location>
</feature>
<proteinExistence type="predicted"/>
<feature type="compositionally biased region" description="Polar residues" evidence="2">
    <location>
        <begin position="397"/>
        <end position="409"/>
    </location>
</feature>
<dbReference type="InterPro" id="IPR001878">
    <property type="entry name" value="Znf_CCHC"/>
</dbReference>
<feature type="compositionally biased region" description="Polar residues" evidence="2">
    <location>
        <begin position="418"/>
        <end position="444"/>
    </location>
</feature>
<dbReference type="GO" id="GO:0008270">
    <property type="term" value="F:zinc ion binding"/>
    <property type="evidence" value="ECO:0007669"/>
    <property type="project" value="UniProtKB-KW"/>
</dbReference>
<reference evidence="4" key="2">
    <citation type="submission" date="2021-09" db="EMBL/GenBank/DDBJ databases">
        <authorList>
            <person name="Jia N."/>
            <person name="Wang J."/>
            <person name="Shi W."/>
            <person name="Du L."/>
            <person name="Sun Y."/>
            <person name="Zhan W."/>
            <person name="Jiang J."/>
            <person name="Wang Q."/>
            <person name="Zhang B."/>
            <person name="Ji P."/>
            <person name="Sakyi L.B."/>
            <person name="Cui X."/>
            <person name="Yuan T."/>
            <person name="Jiang B."/>
            <person name="Yang W."/>
            <person name="Lam T.T.-Y."/>
            <person name="Chang Q."/>
            <person name="Ding S."/>
            <person name="Wang X."/>
            <person name="Zhu J."/>
            <person name="Ruan X."/>
            <person name="Zhao L."/>
            <person name="Wei J."/>
            <person name="Que T."/>
            <person name="Du C."/>
            <person name="Cheng J."/>
            <person name="Dai P."/>
            <person name="Han X."/>
            <person name="Huang E."/>
            <person name="Gao Y."/>
            <person name="Liu J."/>
            <person name="Shao H."/>
            <person name="Ye R."/>
            <person name="Li L."/>
            <person name="Wei W."/>
            <person name="Wang X."/>
            <person name="Wang C."/>
            <person name="Huo Q."/>
            <person name="Li W."/>
            <person name="Guo W."/>
            <person name="Chen H."/>
            <person name="Chen S."/>
            <person name="Zhou L."/>
            <person name="Zhou L."/>
            <person name="Ni X."/>
            <person name="Tian J."/>
            <person name="Zhou Y."/>
            <person name="Sheng Y."/>
            <person name="Liu T."/>
            <person name="Pan Y."/>
            <person name="Xia L."/>
            <person name="Li J."/>
            <person name="Zhao F."/>
            <person name="Cao W."/>
        </authorList>
    </citation>
    <scope>NUCLEOTIDE SEQUENCE</scope>
    <source>
        <strain evidence="4">Rsan-2018</strain>
        <tissue evidence="4">Larvae</tissue>
    </source>
</reference>
<reference evidence="4" key="1">
    <citation type="journal article" date="2020" name="Cell">
        <title>Large-Scale Comparative Analyses of Tick Genomes Elucidate Their Genetic Diversity and Vector Capacities.</title>
        <authorList>
            <consortium name="Tick Genome and Microbiome Consortium (TIGMIC)"/>
            <person name="Jia N."/>
            <person name="Wang J."/>
            <person name="Shi W."/>
            <person name="Du L."/>
            <person name="Sun Y."/>
            <person name="Zhan W."/>
            <person name="Jiang J.F."/>
            <person name="Wang Q."/>
            <person name="Zhang B."/>
            <person name="Ji P."/>
            <person name="Bell-Sakyi L."/>
            <person name="Cui X.M."/>
            <person name="Yuan T.T."/>
            <person name="Jiang B.G."/>
            <person name="Yang W.F."/>
            <person name="Lam T.T."/>
            <person name="Chang Q.C."/>
            <person name="Ding S.J."/>
            <person name="Wang X.J."/>
            <person name="Zhu J.G."/>
            <person name="Ruan X.D."/>
            <person name="Zhao L."/>
            <person name="Wei J.T."/>
            <person name="Ye R.Z."/>
            <person name="Que T.C."/>
            <person name="Du C.H."/>
            <person name="Zhou Y.H."/>
            <person name="Cheng J.X."/>
            <person name="Dai P.F."/>
            <person name="Guo W.B."/>
            <person name="Han X.H."/>
            <person name="Huang E.J."/>
            <person name="Li L.F."/>
            <person name="Wei W."/>
            <person name="Gao Y.C."/>
            <person name="Liu J.Z."/>
            <person name="Shao H.Z."/>
            <person name="Wang X."/>
            <person name="Wang C.C."/>
            <person name="Yang T.C."/>
            <person name="Huo Q.B."/>
            <person name="Li W."/>
            <person name="Chen H.Y."/>
            <person name="Chen S.E."/>
            <person name="Zhou L.G."/>
            <person name="Ni X.B."/>
            <person name="Tian J.H."/>
            <person name="Sheng Y."/>
            <person name="Liu T."/>
            <person name="Pan Y.S."/>
            <person name="Xia L.Y."/>
            <person name="Li J."/>
            <person name="Zhao F."/>
            <person name="Cao W.C."/>
        </authorList>
    </citation>
    <scope>NUCLEOTIDE SEQUENCE</scope>
    <source>
        <strain evidence="4">Rsan-2018</strain>
    </source>
</reference>
<dbReference type="AlphaFoldDB" id="A0A9D4SZN6"/>
<comment type="caution">
    <text evidence="4">The sequence shown here is derived from an EMBL/GenBank/DDBJ whole genome shotgun (WGS) entry which is preliminary data.</text>
</comment>
<dbReference type="GO" id="GO:0003676">
    <property type="term" value="F:nucleic acid binding"/>
    <property type="evidence" value="ECO:0007669"/>
    <property type="project" value="InterPro"/>
</dbReference>
<evidence type="ECO:0000313" key="5">
    <source>
        <dbReference type="Proteomes" id="UP000821837"/>
    </source>
</evidence>
<accession>A0A9D4SZN6</accession>
<feature type="domain" description="CCHC-type" evidence="3">
    <location>
        <begin position="150"/>
        <end position="163"/>
    </location>
</feature>
<dbReference type="Proteomes" id="UP000821837">
    <property type="component" value="Chromosome 3"/>
</dbReference>
<keyword evidence="1" id="KW-0479">Metal-binding</keyword>
<dbReference type="EMBL" id="JABSTV010001249">
    <property type="protein sequence ID" value="KAH7961348.1"/>
    <property type="molecule type" value="Genomic_DNA"/>
</dbReference>
<evidence type="ECO:0000313" key="4">
    <source>
        <dbReference type="EMBL" id="KAH7961348.1"/>
    </source>
</evidence>
<sequence>MPETIAVDGTEAIVEDLSDDGWITAYGNRRRQDQMKNTALPSGAAEKKGRYNRTPSTFQRVVVGSRLPRMPEDYFRVIVRPKGGLNVSRVDHFALSKSLIMAAALTDKQAEQDSVYLNKTQNIIVISTPMIANAKAYAGCSLYRRQVDICYACGQVGHRADVCHKSTEEKEKCHNCGLSIPSDTRETHSCTPKCKLCGGAHITGDRSCKKKYHVPYIVRKRRRDRRSRSRADPEEDTEAAMRSRSRGRSRQRGGTGGPARSQSRSRSRSKAKLTWADKVRGGSGSSGGNIGEAGHSPRPSTPVRGKAQSEQNEYEKRILALERENRELKNKLEELMTLMAIKVSEPQNSTVKTPTPYPQPPAIVSTQRNAHKRRAVAAVSDEEEDDLSDGMSDVSEAPSNVSAVEGTSTSRRDKRRNTTFNTISANDQLHTRNPQNKHQLQQQEPLYPVREQ</sequence>
<protein>
    <recommendedName>
        <fullName evidence="3">CCHC-type domain-containing protein</fullName>
    </recommendedName>
</protein>
<gene>
    <name evidence="4" type="ORF">HPB52_008124</name>
</gene>
<keyword evidence="1" id="KW-0862">Zinc</keyword>
<evidence type="ECO:0000256" key="1">
    <source>
        <dbReference type="PROSITE-ProRule" id="PRU00047"/>
    </source>
</evidence>